<keyword evidence="2" id="KW-1185">Reference proteome</keyword>
<name>A0A225DZG6_9BACT</name>
<dbReference type="Proteomes" id="UP000214646">
    <property type="component" value="Unassembled WGS sequence"/>
</dbReference>
<reference evidence="2" key="1">
    <citation type="submission" date="2017-06" db="EMBL/GenBank/DDBJ databases">
        <title>Genome analysis of Fimbriiglobus ruber SP5, the first member of the order Planctomycetales with confirmed chitinolytic capability.</title>
        <authorList>
            <person name="Ravin N.V."/>
            <person name="Rakitin A.L."/>
            <person name="Ivanova A.A."/>
            <person name="Beletsky A.V."/>
            <person name="Kulichevskaya I.S."/>
            <person name="Mardanov A.V."/>
            <person name="Dedysh S.N."/>
        </authorList>
    </citation>
    <scope>NUCLEOTIDE SEQUENCE [LARGE SCALE GENOMIC DNA]</scope>
    <source>
        <strain evidence="2">SP5</strain>
    </source>
</reference>
<organism evidence="1 2">
    <name type="scientific">Fimbriiglobus ruber</name>
    <dbReference type="NCBI Taxonomy" id="1908690"/>
    <lineage>
        <taxon>Bacteria</taxon>
        <taxon>Pseudomonadati</taxon>
        <taxon>Planctomycetota</taxon>
        <taxon>Planctomycetia</taxon>
        <taxon>Gemmatales</taxon>
        <taxon>Gemmataceae</taxon>
        <taxon>Fimbriiglobus</taxon>
    </lineage>
</organism>
<gene>
    <name evidence="1" type="ORF">FRUB_01285</name>
</gene>
<comment type="caution">
    <text evidence="1">The sequence shown here is derived from an EMBL/GenBank/DDBJ whole genome shotgun (WGS) entry which is preliminary data.</text>
</comment>
<protein>
    <submittedName>
        <fullName evidence="1">Uncharacterized protein</fullName>
    </submittedName>
</protein>
<evidence type="ECO:0000313" key="2">
    <source>
        <dbReference type="Proteomes" id="UP000214646"/>
    </source>
</evidence>
<proteinExistence type="predicted"/>
<dbReference type="RefSeq" id="WP_088252743.1">
    <property type="nucleotide sequence ID" value="NZ_NIDE01000002.1"/>
</dbReference>
<dbReference type="EMBL" id="NIDE01000002">
    <property type="protein sequence ID" value="OWK44954.1"/>
    <property type="molecule type" value="Genomic_DNA"/>
</dbReference>
<sequence length="118" mass="13461">MEKPAVGETLVFVKLFEGQPWFTTFCLSRDDICWFFFPTEGPEPPPGSMMLGSGFIMIAKFRRNPDSWRRAFERLSELGFVSLAEARQLGWLPPDWEVLAHMSHTGDEPETPLDSDHG</sequence>
<evidence type="ECO:0000313" key="1">
    <source>
        <dbReference type="EMBL" id="OWK44954.1"/>
    </source>
</evidence>
<dbReference type="AlphaFoldDB" id="A0A225DZG6"/>
<accession>A0A225DZG6</accession>